<dbReference type="HOGENOM" id="CLU_3404334_0_0_6"/>
<reference evidence="1 2" key="1">
    <citation type="journal article" date="2013" name="Genome Announc.">
        <title>Genome Sequence of the Obligate Gammaproteobacterial Methanotroph Methylomicrobium album Strain BG8.</title>
        <authorList>
            <person name="Kits K.D."/>
            <person name="Kalyuzhnaya M.G."/>
            <person name="Klotz M.G."/>
            <person name="Jetten M.S."/>
            <person name="Op den Camp H.J."/>
            <person name="Vuilleumier S."/>
            <person name="Bringel F."/>
            <person name="Dispirito A.A."/>
            <person name="Murrell J.C."/>
            <person name="Bruce D."/>
            <person name="Cheng J.F."/>
            <person name="Copeland A."/>
            <person name="Goodwin L."/>
            <person name="Hauser L."/>
            <person name="Lajus A."/>
            <person name="Land M.L."/>
            <person name="Lapidus A."/>
            <person name="Lucas S."/>
            <person name="Medigue C."/>
            <person name="Pitluck S."/>
            <person name="Woyke T."/>
            <person name="Zeytun A."/>
            <person name="Stein L.Y."/>
        </authorList>
    </citation>
    <scope>NUCLEOTIDE SEQUENCE [LARGE SCALE GENOMIC DNA]</scope>
    <source>
        <strain evidence="1 2">BG8</strain>
    </source>
</reference>
<dbReference type="Proteomes" id="UP000005090">
    <property type="component" value="Chromosome"/>
</dbReference>
<protein>
    <submittedName>
        <fullName evidence="1">Uncharacterized protein</fullName>
    </submittedName>
</protein>
<proteinExistence type="predicted"/>
<keyword evidence="2" id="KW-1185">Reference proteome</keyword>
<accession>H8GLZ6</accession>
<evidence type="ECO:0000313" key="1">
    <source>
        <dbReference type="EMBL" id="EIC28192.1"/>
    </source>
</evidence>
<evidence type="ECO:0000313" key="2">
    <source>
        <dbReference type="Proteomes" id="UP000005090"/>
    </source>
</evidence>
<organism evidence="1 2">
    <name type="scientific">Methylomicrobium album BG8</name>
    <dbReference type="NCBI Taxonomy" id="686340"/>
    <lineage>
        <taxon>Bacteria</taxon>
        <taxon>Pseudomonadati</taxon>
        <taxon>Pseudomonadota</taxon>
        <taxon>Gammaproteobacteria</taxon>
        <taxon>Methylococcales</taxon>
        <taxon>Methylococcaceae</taxon>
        <taxon>Methylomicrobium</taxon>
    </lineage>
</organism>
<gene>
    <name evidence="1" type="ORF">Metal_0333</name>
</gene>
<dbReference type="EMBL" id="CM001475">
    <property type="protein sequence ID" value="EIC28192.1"/>
    <property type="molecule type" value="Genomic_DNA"/>
</dbReference>
<sequence>MISNGYVPYLFFKFYLETNRFNSELPYPEA</sequence>
<name>H8GLZ6_METAL</name>
<dbReference type="AlphaFoldDB" id="H8GLZ6"/>